<accession>A0ABX8D2K0</accession>
<feature type="region of interest" description="Disordered" evidence="5">
    <location>
        <begin position="1"/>
        <end position="30"/>
    </location>
</feature>
<dbReference type="Pfam" id="PF11806">
    <property type="entry name" value="Enterochelin_N"/>
    <property type="match status" value="1"/>
</dbReference>
<dbReference type="InterPro" id="IPR029058">
    <property type="entry name" value="AB_hydrolase_fold"/>
</dbReference>
<organism evidence="7 8">
    <name type="scientific">Cellulomonas wangleii</name>
    <dbReference type="NCBI Taxonomy" id="2816956"/>
    <lineage>
        <taxon>Bacteria</taxon>
        <taxon>Bacillati</taxon>
        <taxon>Actinomycetota</taxon>
        <taxon>Actinomycetes</taxon>
        <taxon>Micrococcales</taxon>
        <taxon>Cellulomonadaceae</taxon>
        <taxon>Cellulomonas</taxon>
    </lineage>
</organism>
<feature type="compositionally biased region" description="Basic and acidic residues" evidence="5">
    <location>
        <begin position="19"/>
        <end position="30"/>
    </location>
</feature>
<proteinExistence type="inferred from homology"/>
<reference evidence="7 8" key="1">
    <citation type="submission" date="2021-05" db="EMBL/GenBank/DDBJ databases">
        <title>Novel species in genus Cellulomonas.</title>
        <authorList>
            <person name="Zhang G."/>
        </authorList>
    </citation>
    <scope>NUCLEOTIDE SEQUENCE [LARGE SCALE GENOMIC DNA]</scope>
    <source>
        <strain evidence="8">zg-ZUI222</strain>
    </source>
</reference>
<dbReference type="Gene3D" id="3.40.50.1820">
    <property type="entry name" value="alpha/beta hydrolase"/>
    <property type="match status" value="1"/>
</dbReference>
<dbReference type="RefSeq" id="WP_213319921.1">
    <property type="nucleotide sequence ID" value="NZ_CP074405.1"/>
</dbReference>
<evidence type="ECO:0000256" key="2">
    <source>
        <dbReference type="ARBA" id="ARBA00022490"/>
    </source>
</evidence>
<dbReference type="EMBL" id="CP074405">
    <property type="protein sequence ID" value="QVI61574.1"/>
    <property type="molecule type" value="Genomic_DNA"/>
</dbReference>
<evidence type="ECO:0000256" key="4">
    <source>
        <dbReference type="ARBA" id="ARBA00024201"/>
    </source>
</evidence>
<protein>
    <submittedName>
        <fullName evidence="7">DUF3327 domain-containing protein</fullName>
    </submittedName>
</protein>
<evidence type="ECO:0000313" key="8">
    <source>
        <dbReference type="Proteomes" id="UP000677804"/>
    </source>
</evidence>
<comment type="similarity">
    <text evidence="4">Belongs to the Fes family.</text>
</comment>
<dbReference type="SUPFAM" id="SSF81296">
    <property type="entry name" value="E set domains"/>
    <property type="match status" value="1"/>
</dbReference>
<dbReference type="PANTHER" id="PTHR48098:SF3">
    <property type="entry name" value="IRON(III) ENTEROBACTIN ESTERASE"/>
    <property type="match status" value="1"/>
</dbReference>
<evidence type="ECO:0000256" key="3">
    <source>
        <dbReference type="ARBA" id="ARBA00022801"/>
    </source>
</evidence>
<dbReference type="Pfam" id="PF00756">
    <property type="entry name" value="Esterase"/>
    <property type="match status" value="1"/>
</dbReference>
<sequence length="456" mass="48552">MTPDAVTPDVVTPDAVTRPAERPAPRVHEAAGWRFDERHPVAPPGVPVPRVVGPVERAWAGADHDGRRGLLARLRAAGSPVVVDEGGTCTLTWWYEDGDARAVVLAANGLLDHRDVGASELVRLRGSDVWTITYRLPSDWRGSYVLTTHRGDGPPPWRTADDRRAVRLAAMAGRPDPANPRVMGTMHDAAVSVAQGPAAPPHRWWVPGRPTPPAELVLPATAHRRARRVWLHTTPGLPDDREAPLLVVHDGQVWARSVPLAASLDAAVADGALPPLRAVLVDSGTVATRWDELGVPGGTTRFVLDDLLPVLAGRWALPADPTRVVATGASFGGLGALWLVALGGDRVGAALAQSPSLWRFDLRDVLRAAPRHVRVALQAGVHEPEVLRGTRELAAALVADGRSPHVVEVTGGHDWAWWWPGMLDGLTRLLPPDPCDGAADPTRVAGITSPAGPTSC</sequence>
<dbReference type="SUPFAM" id="SSF53474">
    <property type="entry name" value="alpha/beta-Hydrolases"/>
    <property type="match status" value="1"/>
</dbReference>
<dbReference type="InterPro" id="IPR021764">
    <property type="entry name" value="Enterochelin_esterase_N"/>
</dbReference>
<dbReference type="InterPro" id="IPR013783">
    <property type="entry name" value="Ig-like_fold"/>
</dbReference>
<keyword evidence="8" id="KW-1185">Reference proteome</keyword>
<dbReference type="PANTHER" id="PTHR48098">
    <property type="entry name" value="ENTEROCHELIN ESTERASE-RELATED"/>
    <property type="match status" value="1"/>
</dbReference>
<dbReference type="Gene3D" id="2.60.40.10">
    <property type="entry name" value="Immunoglobulins"/>
    <property type="match status" value="1"/>
</dbReference>
<dbReference type="InterPro" id="IPR050583">
    <property type="entry name" value="Mycobacterial_A85_antigen"/>
</dbReference>
<dbReference type="InterPro" id="IPR014756">
    <property type="entry name" value="Ig_E-set"/>
</dbReference>
<dbReference type="InterPro" id="IPR000801">
    <property type="entry name" value="Esterase-like"/>
</dbReference>
<evidence type="ECO:0000313" key="7">
    <source>
        <dbReference type="EMBL" id="QVI61574.1"/>
    </source>
</evidence>
<feature type="compositionally biased region" description="Low complexity" evidence="5">
    <location>
        <begin position="1"/>
        <end position="17"/>
    </location>
</feature>
<keyword evidence="3" id="KW-0378">Hydrolase</keyword>
<keyword evidence="2" id="KW-0963">Cytoplasm</keyword>
<evidence type="ECO:0000256" key="5">
    <source>
        <dbReference type="SAM" id="MobiDB-lite"/>
    </source>
</evidence>
<comment type="subcellular location">
    <subcellularLocation>
        <location evidence="1">Cytoplasm</location>
    </subcellularLocation>
</comment>
<feature type="domain" description="Enterochelin esterase N-terminal" evidence="6">
    <location>
        <begin position="97"/>
        <end position="205"/>
    </location>
</feature>
<dbReference type="Proteomes" id="UP000677804">
    <property type="component" value="Chromosome"/>
</dbReference>
<evidence type="ECO:0000259" key="6">
    <source>
        <dbReference type="Pfam" id="PF11806"/>
    </source>
</evidence>
<gene>
    <name evidence="7" type="ORF">KG103_14015</name>
</gene>
<evidence type="ECO:0000256" key="1">
    <source>
        <dbReference type="ARBA" id="ARBA00004496"/>
    </source>
</evidence>
<name>A0ABX8D2K0_9CELL</name>